<accession>A0ABV7ZAF6</accession>
<keyword evidence="3" id="KW-1185">Reference proteome</keyword>
<feature type="transmembrane region" description="Helical" evidence="1">
    <location>
        <begin position="52"/>
        <end position="69"/>
    </location>
</feature>
<keyword evidence="1" id="KW-0812">Transmembrane</keyword>
<evidence type="ECO:0000313" key="2">
    <source>
        <dbReference type="EMBL" id="MFC3833700.1"/>
    </source>
</evidence>
<feature type="transmembrane region" description="Helical" evidence="1">
    <location>
        <begin position="74"/>
        <end position="92"/>
    </location>
</feature>
<dbReference type="EMBL" id="JBHRZG010000013">
    <property type="protein sequence ID" value="MFC3833700.1"/>
    <property type="molecule type" value="Genomic_DNA"/>
</dbReference>
<keyword evidence="1" id="KW-1133">Transmembrane helix</keyword>
<evidence type="ECO:0000256" key="1">
    <source>
        <dbReference type="SAM" id="Phobius"/>
    </source>
</evidence>
<proteinExistence type="predicted"/>
<gene>
    <name evidence="2" type="ORF">ACFOSB_12610</name>
</gene>
<organism evidence="2 3">
    <name type="scientific">Deinococcus rufus</name>
    <dbReference type="NCBI Taxonomy" id="2136097"/>
    <lineage>
        <taxon>Bacteria</taxon>
        <taxon>Thermotogati</taxon>
        <taxon>Deinococcota</taxon>
        <taxon>Deinococci</taxon>
        <taxon>Deinococcales</taxon>
        <taxon>Deinococcaceae</taxon>
        <taxon>Deinococcus</taxon>
    </lineage>
</organism>
<comment type="caution">
    <text evidence="2">The sequence shown here is derived from an EMBL/GenBank/DDBJ whole genome shotgun (WGS) entry which is preliminary data.</text>
</comment>
<keyword evidence="1" id="KW-0472">Membrane</keyword>
<name>A0ABV7ZAF6_9DEIO</name>
<feature type="transmembrane region" description="Helical" evidence="1">
    <location>
        <begin position="21"/>
        <end position="40"/>
    </location>
</feature>
<dbReference type="RefSeq" id="WP_322473609.1">
    <property type="nucleotide sequence ID" value="NZ_JBHRZG010000013.1"/>
</dbReference>
<evidence type="ECO:0000313" key="3">
    <source>
        <dbReference type="Proteomes" id="UP001595803"/>
    </source>
</evidence>
<protein>
    <submittedName>
        <fullName evidence="2">Uncharacterized protein</fullName>
    </submittedName>
</protein>
<sequence length="94" mass="10234">MRAPKRPRPSRGGERPPVQLDLRRMVLGPVGLALGFALYAATGRVPQPWQDVLIGAMFALLGISAFVYARGERWIQGLGGVLIVYGLLRATVLH</sequence>
<reference evidence="3" key="1">
    <citation type="journal article" date="2019" name="Int. J. Syst. Evol. Microbiol.">
        <title>The Global Catalogue of Microorganisms (GCM) 10K type strain sequencing project: providing services to taxonomists for standard genome sequencing and annotation.</title>
        <authorList>
            <consortium name="The Broad Institute Genomics Platform"/>
            <consortium name="The Broad Institute Genome Sequencing Center for Infectious Disease"/>
            <person name="Wu L."/>
            <person name="Ma J."/>
        </authorList>
    </citation>
    <scope>NUCLEOTIDE SEQUENCE [LARGE SCALE GENOMIC DNA]</scope>
    <source>
        <strain evidence="3">CCTCC AB 2017081</strain>
    </source>
</reference>
<dbReference type="Proteomes" id="UP001595803">
    <property type="component" value="Unassembled WGS sequence"/>
</dbReference>